<proteinExistence type="predicted"/>
<dbReference type="GO" id="GO:0046872">
    <property type="term" value="F:metal ion binding"/>
    <property type="evidence" value="ECO:0007669"/>
    <property type="project" value="InterPro"/>
</dbReference>
<evidence type="ECO:0000259" key="1">
    <source>
        <dbReference type="PROSITE" id="PS51332"/>
    </source>
</evidence>
<reference evidence="2 3" key="1">
    <citation type="journal article" date="2019" name="Environ. Microbiol.">
        <title>Species interactions and distinct microbial communities in high Arctic permafrost affected cryosols are associated with the CH4 and CO2 gas fluxes.</title>
        <authorList>
            <person name="Altshuler I."/>
            <person name="Hamel J."/>
            <person name="Turney S."/>
            <person name="Magnuson E."/>
            <person name="Levesque R."/>
            <person name="Greer C."/>
            <person name="Whyte L.G."/>
        </authorList>
    </citation>
    <scope>NUCLEOTIDE SEQUENCE [LARGE SCALE GENOMIC DNA]</scope>
    <source>
        <strain evidence="2 3">E6.1</strain>
    </source>
</reference>
<evidence type="ECO:0000313" key="3">
    <source>
        <dbReference type="Proteomes" id="UP000319931"/>
    </source>
</evidence>
<dbReference type="Proteomes" id="UP000319931">
    <property type="component" value="Unassembled WGS sequence"/>
</dbReference>
<dbReference type="PROSITE" id="PS51332">
    <property type="entry name" value="B12_BINDING"/>
    <property type="match status" value="1"/>
</dbReference>
<dbReference type="GO" id="GO:0031419">
    <property type="term" value="F:cobalamin binding"/>
    <property type="evidence" value="ECO:0007669"/>
    <property type="project" value="InterPro"/>
</dbReference>
<feature type="domain" description="B12-binding" evidence="1">
    <location>
        <begin position="167"/>
        <end position="298"/>
    </location>
</feature>
<dbReference type="OrthoDB" id="5498228at2"/>
<dbReference type="SUPFAM" id="SSF52242">
    <property type="entry name" value="Cobalamin (vitamin B12)-binding domain"/>
    <property type="match status" value="1"/>
</dbReference>
<dbReference type="RefSeq" id="WP_140847855.1">
    <property type="nucleotide sequence ID" value="NZ_RCZC01000001.1"/>
</dbReference>
<dbReference type="AlphaFoldDB" id="A0A502G3V9"/>
<name>A0A502G3V9_9SPHN</name>
<keyword evidence="3" id="KW-1185">Reference proteome</keyword>
<sequence>MGLMANAVALPPIDRQVLRTLETHFIAPEIYSRDDVAARQANLARIISNDIIPRLLKLHTDVIPDAPPVASLIEALAPSSADITGLADIVLGSDLEAAAAYVMVLRDRGLPMETLFVELLEPTARRLGEMWDKDECDFIDVTLGVARLQKLLAIFNDTHAIPALDQRRRVLMAMTPGNQHSFGVAMVERFLLAAGWDVQAELTGTADEIAAVARDGWFAVAGLTIGSERQIDSLKEAIALLREQSRNRAIGIMVGGPIFTANPGLAYEVGADATAPNAPAAVLVAQKLFDVAAAKFHA</sequence>
<dbReference type="InterPro" id="IPR036724">
    <property type="entry name" value="Cobalamin-bd_sf"/>
</dbReference>
<dbReference type="EMBL" id="RCZC01000001">
    <property type="protein sequence ID" value="TPG56505.1"/>
    <property type="molecule type" value="Genomic_DNA"/>
</dbReference>
<accession>A0A502G3V9</accession>
<dbReference type="CDD" id="cd02065">
    <property type="entry name" value="B12-binding_like"/>
    <property type="match status" value="1"/>
</dbReference>
<dbReference type="Pfam" id="PF02310">
    <property type="entry name" value="B12-binding"/>
    <property type="match status" value="1"/>
</dbReference>
<dbReference type="InterPro" id="IPR006158">
    <property type="entry name" value="Cobalamin-bd"/>
</dbReference>
<comment type="caution">
    <text evidence="2">The sequence shown here is derived from an EMBL/GenBank/DDBJ whole genome shotgun (WGS) entry which is preliminary data.</text>
</comment>
<organism evidence="2 3">
    <name type="scientific">Sphingomonas glacialis</name>
    <dbReference type="NCBI Taxonomy" id="658225"/>
    <lineage>
        <taxon>Bacteria</taxon>
        <taxon>Pseudomonadati</taxon>
        <taxon>Pseudomonadota</taxon>
        <taxon>Alphaproteobacteria</taxon>
        <taxon>Sphingomonadales</taxon>
        <taxon>Sphingomonadaceae</taxon>
        <taxon>Sphingomonas</taxon>
    </lineage>
</organism>
<dbReference type="Gene3D" id="3.40.50.280">
    <property type="entry name" value="Cobalamin-binding domain"/>
    <property type="match status" value="1"/>
</dbReference>
<protein>
    <submittedName>
        <fullName evidence="2">Cobalamin B12-binding domain-containing protein</fullName>
    </submittedName>
</protein>
<evidence type="ECO:0000313" key="2">
    <source>
        <dbReference type="EMBL" id="TPG56505.1"/>
    </source>
</evidence>
<gene>
    <name evidence="2" type="ORF">EAH76_02915</name>
</gene>